<evidence type="ECO:0000313" key="3">
    <source>
        <dbReference type="Proteomes" id="UP000442694"/>
    </source>
</evidence>
<dbReference type="AlphaFoldDB" id="A0A833JFB6"/>
<sequence>MIKIIIFSSFFLTVHANVFANDIKQDLFKKYCLVNDNYYLKCDFRNIDLTPYSNELKNEMHFNVSYKYKNCKFDFLNIQLFSYIDYYKINLGEKKIDFNGFYLRSRDIYEWDTYTNNYDKSCSFFINEIRTSFSNSTKRIIDRKINFAKELKKTLDTFKEMHRDFSYLYNLINNLDMYTLGYFNYIKNIENEIVKIRNITEKSSISFLILVSIEQEIEMLKISNPIVDKNKFAEAKNNILKNINELLLITDIINVKKDLENVKYKISEILYEAESIPNFDKDLLEIYNKILKII</sequence>
<feature type="signal peptide" evidence="1">
    <location>
        <begin position="1"/>
        <end position="20"/>
    </location>
</feature>
<evidence type="ECO:0000313" key="2">
    <source>
        <dbReference type="EMBL" id="KAB8033649.1"/>
    </source>
</evidence>
<dbReference type="Proteomes" id="UP000442694">
    <property type="component" value="Unassembled WGS sequence"/>
</dbReference>
<evidence type="ECO:0000256" key="1">
    <source>
        <dbReference type="SAM" id="SignalP"/>
    </source>
</evidence>
<keyword evidence="1" id="KW-0732">Signal</keyword>
<comment type="caution">
    <text evidence="2">The sequence shown here is derived from an EMBL/GenBank/DDBJ whole genome shotgun (WGS) entry which is preliminary data.</text>
</comment>
<organism evidence="2 3">
    <name type="scientific">Fluviispira multicolorata</name>
    <dbReference type="NCBI Taxonomy" id="2654512"/>
    <lineage>
        <taxon>Bacteria</taxon>
        <taxon>Pseudomonadati</taxon>
        <taxon>Bdellovibrionota</taxon>
        <taxon>Oligoflexia</taxon>
        <taxon>Silvanigrellales</taxon>
        <taxon>Silvanigrellaceae</taxon>
        <taxon>Fluviispira</taxon>
    </lineage>
</organism>
<proteinExistence type="predicted"/>
<name>A0A833JFB6_9BACT</name>
<accession>A0A833JFB6</accession>
<feature type="chain" id="PRO_5032556549" evidence="1">
    <location>
        <begin position="21"/>
        <end position="294"/>
    </location>
</feature>
<dbReference type="RefSeq" id="WP_152211735.1">
    <property type="nucleotide sequence ID" value="NZ_WFLN01000004.1"/>
</dbReference>
<reference evidence="2 3" key="1">
    <citation type="submission" date="2019-10" db="EMBL/GenBank/DDBJ databases">
        <title>New genus of Silvanigrellaceae.</title>
        <authorList>
            <person name="Pitt A."/>
            <person name="Hahn M.W."/>
        </authorList>
    </citation>
    <scope>NUCLEOTIDE SEQUENCE [LARGE SCALE GENOMIC DNA]</scope>
    <source>
        <strain evidence="2 3">33A1-SZDP</strain>
    </source>
</reference>
<keyword evidence="3" id="KW-1185">Reference proteome</keyword>
<dbReference type="EMBL" id="WFLN01000004">
    <property type="protein sequence ID" value="KAB8033649.1"/>
    <property type="molecule type" value="Genomic_DNA"/>
</dbReference>
<gene>
    <name evidence="2" type="ORF">GCL57_02775</name>
</gene>
<protein>
    <submittedName>
        <fullName evidence="2">Uncharacterized protein</fullName>
    </submittedName>
</protein>